<gene>
    <name evidence="2" type="ORF">Q757_02065</name>
</gene>
<dbReference type="InterPro" id="IPR023210">
    <property type="entry name" value="NADP_OxRdtase_dom"/>
</dbReference>
<evidence type="ECO:0000313" key="3">
    <source>
        <dbReference type="Proteomes" id="UP000030023"/>
    </source>
</evidence>
<evidence type="ECO:0000313" key="2">
    <source>
        <dbReference type="EMBL" id="KGO32264.1"/>
    </source>
</evidence>
<comment type="caution">
    <text evidence="2">The sequence shown here is derived from an EMBL/GenBank/DDBJ whole genome shotgun (WGS) entry which is preliminary data.</text>
</comment>
<dbReference type="Gene3D" id="3.20.20.100">
    <property type="entry name" value="NADP-dependent oxidoreductase domain"/>
    <property type="match status" value="1"/>
</dbReference>
<dbReference type="Proteomes" id="UP000030023">
    <property type="component" value="Unassembled WGS sequence"/>
</dbReference>
<dbReference type="SUPFAM" id="SSF51430">
    <property type="entry name" value="NAD(P)-linked oxidoreductase"/>
    <property type="match status" value="1"/>
</dbReference>
<dbReference type="PANTHER" id="PTHR43638">
    <property type="entry name" value="OXIDOREDUCTASE, ALDO/KETO REDUCTASE FAMILY PROTEIN"/>
    <property type="match status" value="1"/>
</dbReference>
<protein>
    <recommendedName>
        <fullName evidence="1">NADP-dependent oxidoreductase domain-containing protein</fullName>
    </recommendedName>
</protein>
<accession>A0ABR4XSG4</accession>
<dbReference type="Pfam" id="PF00248">
    <property type="entry name" value="Aldo_ket_red"/>
    <property type="match status" value="1"/>
</dbReference>
<keyword evidence="3" id="KW-1185">Reference proteome</keyword>
<name>A0ABR4XSG4_9LACO</name>
<dbReference type="EMBL" id="AXCV01000053">
    <property type="protein sequence ID" value="KGO32264.1"/>
    <property type="molecule type" value="Genomic_DNA"/>
</dbReference>
<dbReference type="InterPro" id="IPR036812">
    <property type="entry name" value="NAD(P)_OxRdtase_dom_sf"/>
</dbReference>
<evidence type="ECO:0000259" key="1">
    <source>
        <dbReference type="Pfam" id="PF00248"/>
    </source>
</evidence>
<feature type="domain" description="NADP-dependent oxidoreductase" evidence="1">
    <location>
        <begin position="29"/>
        <end position="89"/>
    </location>
</feature>
<sequence length="103" mass="11563">MAKKQSIPLIAYTPAARGDEFGRELFNHPLIQKIAQDHNASPIQILLAWAIRDNNTIAIPQTTKLSHMKDNLAAADIVLTKDELEAIDKQFPKPDHKVPLTMR</sequence>
<proteinExistence type="predicted"/>
<organism evidence="2 3">
    <name type="scientific">Oenococcus alcoholitolerans</name>
    <dbReference type="NCBI Taxonomy" id="931074"/>
    <lineage>
        <taxon>Bacteria</taxon>
        <taxon>Bacillati</taxon>
        <taxon>Bacillota</taxon>
        <taxon>Bacilli</taxon>
        <taxon>Lactobacillales</taxon>
        <taxon>Lactobacillaceae</taxon>
        <taxon>Oenococcus</taxon>
    </lineage>
</organism>
<dbReference type="PANTHER" id="PTHR43638:SF3">
    <property type="entry name" value="ALDEHYDE REDUCTASE"/>
    <property type="match status" value="1"/>
</dbReference>
<reference evidence="2 3" key="1">
    <citation type="journal article" date="2014" name="Antonie Van Leeuwenhoek">
        <title>Oenococcus alcoholitolerans sp. nov., a lactic acid bacteria isolated from cachaca and ethanol fermentation processes.</title>
        <authorList>
            <person name="Badotti F."/>
            <person name="Moreira A.P."/>
            <person name="Tonon L.A."/>
            <person name="de Lucena B.T."/>
            <person name="Gomes Fde C."/>
            <person name="Kruger R."/>
            <person name="Thompson C.C."/>
            <person name="de Morais M.A.Jr."/>
            <person name="Rosa C.A."/>
            <person name="Thompson F.L."/>
        </authorList>
    </citation>
    <scope>NUCLEOTIDE SEQUENCE [LARGE SCALE GENOMIC DNA]</scope>
    <source>
        <strain evidence="2 3">UFRJ-M7.2.18</strain>
    </source>
</reference>